<dbReference type="EMBL" id="QUMU01000007">
    <property type="protein sequence ID" value="REG29408.1"/>
    <property type="molecule type" value="Genomic_DNA"/>
</dbReference>
<evidence type="ECO:0000313" key="4">
    <source>
        <dbReference type="Proteomes" id="UP000035579"/>
    </source>
</evidence>
<dbReference type="Proteomes" id="UP000256345">
    <property type="component" value="Unassembled WGS sequence"/>
</dbReference>
<keyword evidence="5" id="KW-1185">Reference proteome</keyword>
<protein>
    <submittedName>
        <fullName evidence="2">Uncharacterized protein</fullName>
    </submittedName>
</protein>
<reference evidence="3 5" key="2">
    <citation type="submission" date="2018-08" db="EMBL/GenBank/DDBJ databases">
        <title>Genomic Encyclopedia of Archaeal and Bacterial Type Strains, Phase II (KMG-II): from individual species to whole genera.</title>
        <authorList>
            <person name="Goeker M."/>
        </authorList>
    </citation>
    <scope>NUCLEOTIDE SEQUENCE [LARGE SCALE GENOMIC DNA]</scope>
    <source>
        <strain evidence="3 5">DSM 2261</strain>
    </source>
</reference>
<dbReference type="Proteomes" id="UP000035579">
    <property type="component" value="Chromosome"/>
</dbReference>
<organism evidence="2 4">
    <name type="scientific">Archangium gephyra</name>
    <dbReference type="NCBI Taxonomy" id="48"/>
    <lineage>
        <taxon>Bacteria</taxon>
        <taxon>Pseudomonadati</taxon>
        <taxon>Myxococcota</taxon>
        <taxon>Myxococcia</taxon>
        <taxon>Myxococcales</taxon>
        <taxon>Cystobacterineae</taxon>
        <taxon>Archangiaceae</taxon>
        <taxon>Archangium</taxon>
    </lineage>
</organism>
<dbReference type="RefSeq" id="WP_053067237.1">
    <property type="nucleotide sequence ID" value="NZ_CP011509.1"/>
</dbReference>
<sequence>MRTLSIALLVLAITGCETTSGTGRKTAAERAEEIQRYREQQAAEQEARKKAIAEGRDPDEAVREMRAALKPATPETPATPATAETPATPAAAPLAPAAPALPVGPRTGMFGLRASLLGNTLGLGESAGTSSTVGIRYFFTETVGVDLDAGFAYASVGETSLTGLSLGLGVNAYGGAPGKALRPFFSLAGSLAQVGAAKTSTTAVTLAAGGGLEYWLAPQLSVSTSLLLGLATVPNGDTLAIGTFRPGLGVTLYTE</sequence>
<dbReference type="SUPFAM" id="SSF56925">
    <property type="entry name" value="OMPA-like"/>
    <property type="match status" value="1"/>
</dbReference>
<feature type="compositionally biased region" description="Low complexity" evidence="1">
    <location>
        <begin position="68"/>
        <end position="94"/>
    </location>
</feature>
<dbReference type="KEGG" id="age:AA314_09278"/>
<dbReference type="AlphaFoldDB" id="A0AAC8TIU7"/>
<dbReference type="EMBL" id="CP011509">
    <property type="protein sequence ID" value="AKJ07652.1"/>
    <property type="molecule type" value="Genomic_DNA"/>
</dbReference>
<reference evidence="2 4" key="1">
    <citation type="submission" date="2015-05" db="EMBL/GenBank/DDBJ databases">
        <title>Genome assembly of Archangium gephyra DSM 2261.</title>
        <authorList>
            <person name="Sharma G."/>
            <person name="Subramanian S."/>
        </authorList>
    </citation>
    <scope>NUCLEOTIDE SEQUENCE [LARGE SCALE GENOMIC DNA]</scope>
    <source>
        <strain evidence="2 4">DSM 2261</strain>
    </source>
</reference>
<evidence type="ECO:0000313" key="5">
    <source>
        <dbReference type="Proteomes" id="UP000256345"/>
    </source>
</evidence>
<evidence type="ECO:0000313" key="2">
    <source>
        <dbReference type="EMBL" id="AKJ07652.1"/>
    </source>
</evidence>
<accession>A0AAC8TIU7</accession>
<gene>
    <name evidence="2" type="ORF">AA314_09278</name>
    <name evidence="3" type="ORF">ATI61_107104</name>
</gene>
<feature type="compositionally biased region" description="Basic and acidic residues" evidence="1">
    <location>
        <begin position="38"/>
        <end position="67"/>
    </location>
</feature>
<evidence type="ECO:0000256" key="1">
    <source>
        <dbReference type="SAM" id="MobiDB-lite"/>
    </source>
</evidence>
<feature type="region of interest" description="Disordered" evidence="1">
    <location>
        <begin position="38"/>
        <end position="94"/>
    </location>
</feature>
<dbReference type="Gene3D" id="2.40.160.20">
    <property type="match status" value="1"/>
</dbReference>
<proteinExistence type="predicted"/>
<name>A0AAC8TIU7_9BACT</name>
<dbReference type="PROSITE" id="PS51257">
    <property type="entry name" value="PROKAR_LIPOPROTEIN"/>
    <property type="match status" value="1"/>
</dbReference>
<evidence type="ECO:0000313" key="3">
    <source>
        <dbReference type="EMBL" id="REG29408.1"/>
    </source>
</evidence>
<dbReference type="InterPro" id="IPR011250">
    <property type="entry name" value="OMP/PagP_B-barrel"/>
</dbReference>